<dbReference type="SUPFAM" id="SSF56349">
    <property type="entry name" value="DNA breaking-rejoining enzymes"/>
    <property type="match status" value="1"/>
</dbReference>
<dbReference type="PROSITE" id="PS51898">
    <property type="entry name" value="TYR_RECOMBINASE"/>
    <property type="match status" value="1"/>
</dbReference>
<keyword evidence="3 5" id="KW-0238">DNA-binding</keyword>
<reference evidence="9" key="1">
    <citation type="submission" date="2016-10" db="EMBL/GenBank/DDBJ databases">
        <authorList>
            <person name="Varghese N."/>
            <person name="Submissions S."/>
        </authorList>
    </citation>
    <scope>NUCLEOTIDE SEQUENCE [LARGE SCALE GENOMIC DNA]</scope>
    <source>
        <strain evidence="9">DSM 43163</strain>
    </source>
</reference>
<evidence type="ECO:0000313" key="8">
    <source>
        <dbReference type="EMBL" id="SEG93314.1"/>
    </source>
</evidence>
<dbReference type="InterPro" id="IPR004107">
    <property type="entry name" value="Integrase_SAM-like_N"/>
</dbReference>
<feature type="domain" description="Core-binding (CB)" evidence="7">
    <location>
        <begin position="70"/>
        <end position="151"/>
    </location>
</feature>
<dbReference type="InterPro" id="IPR002104">
    <property type="entry name" value="Integrase_catalytic"/>
</dbReference>
<dbReference type="InterPro" id="IPR044068">
    <property type="entry name" value="CB"/>
</dbReference>
<keyword evidence="2" id="KW-0229">DNA integration</keyword>
<dbReference type="AlphaFoldDB" id="A0A1H6E8R4"/>
<dbReference type="Gene3D" id="1.10.443.10">
    <property type="entry name" value="Intergrase catalytic core"/>
    <property type="match status" value="1"/>
</dbReference>
<dbReference type="PROSITE" id="PS51900">
    <property type="entry name" value="CB"/>
    <property type="match status" value="1"/>
</dbReference>
<dbReference type="OrthoDB" id="1822491at2"/>
<dbReference type="CDD" id="cd01189">
    <property type="entry name" value="INT_ICEBs1_C_like"/>
    <property type="match status" value="1"/>
</dbReference>
<dbReference type="PANTHER" id="PTHR30349:SF41">
    <property type="entry name" value="INTEGRASE_RECOMBINASE PROTEIN MJ0367-RELATED"/>
    <property type="match status" value="1"/>
</dbReference>
<comment type="similarity">
    <text evidence="1">Belongs to the 'phage' integrase family.</text>
</comment>
<evidence type="ECO:0000256" key="1">
    <source>
        <dbReference type="ARBA" id="ARBA00008857"/>
    </source>
</evidence>
<gene>
    <name evidence="8" type="ORF">SAMN04489712_13817</name>
</gene>
<evidence type="ECO:0000256" key="3">
    <source>
        <dbReference type="ARBA" id="ARBA00023125"/>
    </source>
</evidence>
<evidence type="ECO:0000259" key="7">
    <source>
        <dbReference type="PROSITE" id="PS51900"/>
    </source>
</evidence>
<dbReference type="InterPro" id="IPR050090">
    <property type="entry name" value="Tyrosine_recombinase_XerCD"/>
</dbReference>
<evidence type="ECO:0000313" key="9">
    <source>
        <dbReference type="Proteomes" id="UP000236723"/>
    </source>
</evidence>
<dbReference type="Pfam" id="PF14659">
    <property type="entry name" value="Phage_int_SAM_3"/>
    <property type="match status" value="1"/>
</dbReference>
<protein>
    <submittedName>
        <fullName evidence="8">Site-specific recombinase XerD</fullName>
    </submittedName>
</protein>
<feature type="domain" description="Tyr recombinase" evidence="6">
    <location>
        <begin position="173"/>
        <end position="372"/>
    </location>
</feature>
<dbReference type="GO" id="GO:0003677">
    <property type="term" value="F:DNA binding"/>
    <property type="evidence" value="ECO:0007669"/>
    <property type="project" value="UniProtKB-UniRule"/>
</dbReference>
<evidence type="ECO:0000256" key="2">
    <source>
        <dbReference type="ARBA" id="ARBA00022908"/>
    </source>
</evidence>
<name>A0A1H6E8R4_9ACTN</name>
<dbReference type="Gene3D" id="1.10.150.130">
    <property type="match status" value="1"/>
</dbReference>
<dbReference type="PANTHER" id="PTHR30349">
    <property type="entry name" value="PHAGE INTEGRASE-RELATED"/>
    <property type="match status" value="1"/>
</dbReference>
<keyword evidence="4" id="KW-0233">DNA recombination</keyword>
<evidence type="ECO:0000256" key="4">
    <source>
        <dbReference type="ARBA" id="ARBA00023172"/>
    </source>
</evidence>
<dbReference type="EMBL" id="FNVO01000038">
    <property type="protein sequence ID" value="SEG93314.1"/>
    <property type="molecule type" value="Genomic_DNA"/>
</dbReference>
<evidence type="ECO:0000256" key="5">
    <source>
        <dbReference type="PROSITE-ProRule" id="PRU01248"/>
    </source>
</evidence>
<sequence>MRDGVRKVLNKRESKRLGKDVYSWKVPYRDANGKQSSETFGTLKEAKAFRDKTRSRRNEGVIIDVKAGAVSVAGYAAEWLKTAEVKRPSTYKNYDQYVRLHIVPALGGRRLRAVTRAEVQDFVNGLVGKGLSPRTVRNIYMALASMFRSAHAIDGRIPSSPCVRITLPEVPDNEVQVLTVSQVRALAASMPQRYAVAVLLSVGTGLRISEVCGLTWDRVDLETGMLKVDRQMTEKGCRLAPPKTRYSRRAVPIPETVVAALREHRESFPPVAQDVSHVDGSTVRDAELLFTRPKGGPLTSYGLREAFYLARARAGIPETVVFHALRHTYASLQIAAGTSLPALRDRMGHSSIMITADTYGHLYPEEDDRTRSAIDDAFAADGDPDDRAAVVPAKL</sequence>
<dbReference type="InterPro" id="IPR011010">
    <property type="entry name" value="DNA_brk_join_enz"/>
</dbReference>
<dbReference type="GO" id="GO:0006310">
    <property type="term" value="P:DNA recombination"/>
    <property type="evidence" value="ECO:0007669"/>
    <property type="project" value="UniProtKB-KW"/>
</dbReference>
<evidence type="ECO:0000259" key="6">
    <source>
        <dbReference type="PROSITE" id="PS51898"/>
    </source>
</evidence>
<accession>A0A1H6E8R4</accession>
<proteinExistence type="inferred from homology"/>
<dbReference type="Pfam" id="PF00589">
    <property type="entry name" value="Phage_integrase"/>
    <property type="match status" value="1"/>
</dbReference>
<dbReference type="InterPro" id="IPR013762">
    <property type="entry name" value="Integrase-like_cat_sf"/>
</dbReference>
<dbReference type="Proteomes" id="UP000236723">
    <property type="component" value="Unassembled WGS sequence"/>
</dbReference>
<dbReference type="GO" id="GO:0015074">
    <property type="term" value="P:DNA integration"/>
    <property type="evidence" value="ECO:0007669"/>
    <property type="project" value="UniProtKB-KW"/>
</dbReference>
<organism evidence="8 9">
    <name type="scientific">Thermomonospora echinospora</name>
    <dbReference type="NCBI Taxonomy" id="1992"/>
    <lineage>
        <taxon>Bacteria</taxon>
        <taxon>Bacillati</taxon>
        <taxon>Actinomycetota</taxon>
        <taxon>Actinomycetes</taxon>
        <taxon>Streptosporangiales</taxon>
        <taxon>Thermomonosporaceae</taxon>
        <taxon>Thermomonospora</taxon>
    </lineage>
</organism>
<dbReference type="InterPro" id="IPR010998">
    <property type="entry name" value="Integrase_recombinase_N"/>
</dbReference>
<keyword evidence="9" id="KW-1185">Reference proteome</keyword>